<reference evidence="1 2" key="1">
    <citation type="journal article" date="2004" name="Int. J. Syst. Evol. Microbiol.">
        <title>Kaistella koreensis gen. nov., sp. nov., a novel member of the Chryseobacterium-Bergeyella-Riemerella branch.</title>
        <authorList>
            <person name="Kim M.K."/>
            <person name="Im W.T."/>
            <person name="Shin Y.K."/>
            <person name="Lim J.H."/>
            <person name="Kim S.H."/>
            <person name="Lee B.C."/>
            <person name="Park M.Y."/>
            <person name="Lee K.Y."/>
            <person name="Lee S.T."/>
        </authorList>
    </citation>
    <scope>NUCLEOTIDE SEQUENCE [LARGE SCALE GENOMIC DNA]</scope>
    <source>
        <strain evidence="1 2">CCUG 49689</strain>
    </source>
</reference>
<name>A0A0J7IXY0_9FLAO</name>
<dbReference type="PATRIC" id="fig|1304281.5.peg.2372"/>
<dbReference type="STRING" id="1304281.ACM44_11030"/>
<comment type="caution">
    <text evidence="1">The sequence shown here is derived from an EMBL/GenBank/DDBJ whole genome shotgun (WGS) entry which is preliminary data.</text>
</comment>
<dbReference type="RefSeq" id="WP_048500102.1">
    <property type="nucleotide sequence ID" value="NZ_LFNG01000014.1"/>
</dbReference>
<dbReference type="EMBL" id="LFNG01000014">
    <property type="protein sequence ID" value="KMQ70686.1"/>
    <property type="molecule type" value="Genomic_DNA"/>
</dbReference>
<dbReference type="Proteomes" id="UP000035900">
    <property type="component" value="Unassembled WGS sequence"/>
</dbReference>
<sequence length="410" mass="46403">MRKSTLLFTFFCAGLFFAQKYSISKKDSVSIDYRRSSLSTFMLDNKSIEYDDAVQNAFMTKFTPDKYNNHNLPDDTRLIPKNELNIDDVKYLENFLNEQKIGNELVAKWFNRSKKGAFDADLVLKRGFYDAKELDRKIAQNTSRGESSLGDKGAELIDNTFVIVMKSNYTNKENIAKGLGAGLSLLSQSFLQEGNQLASSLTDLTKLTTDTFGKGFWVGTKSYLFKLVWDADTRDRFYNELWADEKSITPEKKAAFDNADYFKVKFVGQTKTGADIQSSTLSGKSNEQLVERATIKSFDKAINNLQKSYDVFSVKIPVFTVDPVITIKAGMKEGIDKKSKFDVLERVIKEDGTEELVVVGKMKVDTNYPIWDNRYGADEENPNQEVDVTVLKVSKMKGDIVPGMLLMQTN</sequence>
<dbReference type="AlphaFoldDB" id="A0A0J7IXY0"/>
<accession>A0A0J7IXY0</accession>
<keyword evidence="2" id="KW-1185">Reference proteome</keyword>
<organism evidence="1 2">
    <name type="scientific">Chryseobacterium koreense CCUG 49689</name>
    <dbReference type="NCBI Taxonomy" id="1304281"/>
    <lineage>
        <taxon>Bacteria</taxon>
        <taxon>Pseudomonadati</taxon>
        <taxon>Bacteroidota</taxon>
        <taxon>Flavobacteriia</taxon>
        <taxon>Flavobacteriales</taxon>
        <taxon>Weeksellaceae</taxon>
        <taxon>Chryseobacterium group</taxon>
        <taxon>Chryseobacterium</taxon>
    </lineage>
</organism>
<proteinExistence type="predicted"/>
<evidence type="ECO:0000313" key="2">
    <source>
        <dbReference type="Proteomes" id="UP000035900"/>
    </source>
</evidence>
<evidence type="ECO:0000313" key="1">
    <source>
        <dbReference type="EMBL" id="KMQ70686.1"/>
    </source>
</evidence>
<gene>
    <name evidence="1" type="ORF">ACM44_11030</name>
</gene>
<dbReference type="OrthoDB" id="1164716at2"/>
<protein>
    <submittedName>
        <fullName evidence="1">Uncharacterized protein</fullName>
    </submittedName>
</protein>